<dbReference type="KEGG" id="mees:MmiEs2_07150"/>
<feature type="transmembrane region" description="Helical" evidence="1">
    <location>
        <begin position="21"/>
        <end position="43"/>
    </location>
</feature>
<dbReference type="AlphaFoldDB" id="A0AA96V853"/>
<protein>
    <submittedName>
        <fullName evidence="2">Uncharacterized protein</fullName>
    </submittedName>
</protein>
<organism evidence="2 3">
    <name type="scientific">Methanimicrococcus stummii</name>
    <dbReference type="NCBI Taxonomy" id="3028294"/>
    <lineage>
        <taxon>Archaea</taxon>
        <taxon>Methanobacteriati</taxon>
        <taxon>Methanobacteriota</taxon>
        <taxon>Stenosarchaea group</taxon>
        <taxon>Methanomicrobia</taxon>
        <taxon>Methanosarcinales</taxon>
        <taxon>Methanosarcinaceae</taxon>
        <taxon>Methanimicrococcus</taxon>
    </lineage>
</organism>
<reference evidence="2 3" key="1">
    <citation type="submission" date="2023-07" db="EMBL/GenBank/DDBJ databases">
        <title>Closed genome sequence of Methanimicrococcus sp. Es2.</title>
        <authorList>
            <person name="Protasov E."/>
            <person name="Platt K."/>
            <person name="Reeh H."/>
            <person name="Poehlein A."/>
            <person name="Daniel R."/>
            <person name="Brune A."/>
        </authorList>
    </citation>
    <scope>NUCLEOTIDE SEQUENCE [LARGE SCALE GENOMIC DNA]</scope>
    <source>
        <strain evidence="2 3">Es2</strain>
    </source>
</reference>
<keyword evidence="1" id="KW-0812">Transmembrane</keyword>
<keyword evidence="1" id="KW-0472">Membrane</keyword>
<keyword evidence="3" id="KW-1185">Reference proteome</keyword>
<evidence type="ECO:0000256" key="1">
    <source>
        <dbReference type="SAM" id="Phobius"/>
    </source>
</evidence>
<sequence>MNQIVEKHKSGLKGVLMKKSAVLFIILIFIFISVPFSGCLSVIEDSGLTGDKNDPYNVAPMQKLYNREHTNVQIRLREIPEQRWSVGVEPSGVLLMTDNAYVPDDYIFNEQGYHKWVFHGAQPGRNATVTFSYDYNGTTVTKHTLTVYVDETDMSLRIYEK</sequence>
<name>A0AA96V853_9EURY</name>
<accession>A0AA96V853</accession>
<evidence type="ECO:0000313" key="3">
    <source>
        <dbReference type="Proteomes" id="UP001302662"/>
    </source>
</evidence>
<evidence type="ECO:0000313" key="2">
    <source>
        <dbReference type="EMBL" id="WNY28524.1"/>
    </source>
</evidence>
<gene>
    <name evidence="2" type="ORF">MmiEs2_07150</name>
</gene>
<dbReference type="Proteomes" id="UP001302662">
    <property type="component" value="Chromosome"/>
</dbReference>
<dbReference type="EMBL" id="CP131062">
    <property type="protein sequence ID" value="WNY28524.1"/>
    <property type="molecule type" value="Genomic_DNA"/>
</dbReference>
<keyword evidence="1" id="KW-1133">Transmembrane helix</keyword>
<proteinExistence type="predicted"/>